<name>A0AB34IQ43_PRYPA</name>
<feature type="compositionally biased region" description="Low complexity" evidence="1">
    <location>
        <begin position="30"/>
        <end position="43"/>
    </location>
</feature>
<dbReference type="EMBL" id="JBGBPQ010000022">
    <property type="protein sequence ID" value="KAL1503228.1"/>
    <property type="molecule type" value="Genomic_DNA"/>
</dbReference>
<keyword evidence="3" id="KW-1185">Reference proteome</keyword>
<dbReference type="AlphaFoldDB" id="A0AB34IQ43"/>
<sequence>MCSRDQSARRSACTEPDTRRFSIAVGSPASLRRSNSSDRLSSRQLTESHTRDNAWRNINPFASLAIRKVRERSRTESACQSSSSWQSDCGHVPHVDHMIAGKSRRDAPVLRDGCADASSPVYADGGKPSTHRVAFKECQDSDSSPSGGSGTHCLVDLSALYPATPPGPPHSGTGSSNSTITFKTVDPSPPLLERLDSTQSDLDFSSSYSRKPPLLDRRGSTSSEFDLQDEGPSAKSSPRGPPWLNTVDGSDDSD</sequence>
<protein>
    <submittedName>
        <fullName evidence="2">Uncharacterized protein</fullName>
    </submittedName>
</protein>
<evidence type="ECO:0000313" key="2">
    <source>
        <dbReference type="EMBL" id="KAL1503228.1"/>
    </source>
</evidence>
<feature type="region of interest" description="Disordered" evidence="1">
    <location>
        <begin position="160"/>
        <end position="254"/>
    </location>
</feature>
<gene>
    <name evidence="2" type="ORF">AB1Y20_011284</name>
</gene>
<evidence type="ECO:0000256" key="1">
    <source>
        <dbReference type="SAM" id="MobiDB-lite"/>
    </source>
</evidence>
<feature type="compositionally biased region" description="Polar residues" evidence="1">
    <location>
        <begin position="197"/>
        <end position="209"/>
    </location>
</feature>
<feature type="compositionally biased region" description="Low complexity" evidence="1">
    <location>
        <begin position="170"/>
        <end position="179"/>
    </location>
</feature>
<feature type="region of interest" description="Disordered" evidence="1">
    <location>
        <begin position="24"/>
        <end position="51"/>
    </location>
</feature>
<evidence type="ECO:0000313" key="3">
    <source>
        <dbReference type="Proteomes" id="UP001515480"/>
    </source>
</evidence>
<organism evidence="2 3">
    <name type="scientific">Prymnesium parvum</name>
    <name type="common">Toxic golden alga</name>
    <dbReference type="NCBI Taxonomy" id="97485"/>
    <lineage>
        <taxon>Eukaryota</taxon>
        <taxon>Haptista</taxon>
        <taxon>Haptophyta</taxon>
        <taxon>Prymnesiophyceae</taxon>
        <taxon>Prymnesiales</taxon>
        <taxon>Prymnesiaceae</taxon>
        <taxon>Prymnesium</taxon>
    </lineage>
</organism>
<accession>A0AB34IQ43</accession>
<proteinExistence type="predicted"/>
<dbReference type="Proteomes" id="UP001515480">
    <property type="component" value="Unassembled WGS sequence"/>
</dbReference>
<reference evidence="2 3" key="1">
    <citation type="journal article" date="2024" name="Science">
        <title>Giant polyketide synthase enzymes in the biosynthesis of giant marine polyether toxins.</title>
        <authorList>
            <person name="Fallon T.R."/>
            <person name="Shende V.V."/>
            <person name="Wierzbicki I.H."/>
            <person name="Pendleton A.L."/>
            <person name="Watervoot N.F."/>
            <person name="Auber R.P."/>
            <person name="Gonzalez D.J."/>
            <person name="Wisecaver J.H."/>
            <person name="Moore B.S."/>
        </authorList>
    </citation>
    <scope>NUCLEOTIDE SEQUENCE [LARGE SCALE GENOMIC DNA]</scope>
    <source>
        <strain evidence="2 3">12B1</strain>
    </source>
</reference>
<comment type="caution">
    <text evidence="2">The sequence shown here is derived from an EMBL/GenBank/DDBJ whole genome shotgun (WGS) entry which is preliminary data.</text>
</comment>